<protein>
    <submittedName>
        <fullName evidence="1">Uncharacterized protein</fullName>
    </submittedName>
</protein>
<accession>A0ABS1G7X0</accession>
<gene>
    <name evidence="1" type="ORF">JI642_12625</name>
</gene>
<sequence length="103" mass="12373">MEIKVTGVPKTIVQAIDLRVEAERLMEEELSQLNKLTRESYLRNYFEFEAVAPEVHQKEMAYESLIIRLLYFLERNNLEWLQLFALLDENWKETIENESHNNN</sequence>
<dbReference type="EMBL" id="JAENOF010000018">
    <property type="protein sequence ID" value="MBK1962943.1"/>
    <property type="molecule type" value="Genomic_DNA"/>
</dbReference>
<keyword evidence="2" id="KW-1185">Reference proteome</keyword>
<dbReference type="RefSeq" id="WP_200289182.1">
    <property type="nucleotide sequence ID" value="NZ_JAENOF010000018.1"/>
</dbReference>
<reference evidence="1 2" key="1">
    <citation type="submission" date="2021-01" db="EMBL/GenBank/DDBJ databases">
        <title>Listeria ivanovii strains from Norway.</title>
        <authorList>
            <person name="Fagerlund A."/>
        </authorList>
    </citation>
    <scope>NUCLEOTIDE SEQUENCE [LARGE SCALE GENOMIC DNA]</scope>
    <source>
        <strain evidence="1 2">MF6989</strain>
    </source>
</reference>
<name>A0ABS1G7X0_LISIV</name>
<proteinExistence type="predicted"/>
<organism evidence="1 2">
    <name type="scientific">Listeria ivanovii subsp. londoniensis</name>
    <dbReference type="NCBI Taxonomy" id="202752"/>
    <lineage>
        <taxon>Bacteria</taxon>
        <taxon>Bacillati</taxon>
        <taxon>Bacillota</taxon>
        <taxon>Bacilli</taxon>
        <taxon>Bacillales</taxon>
        <taxon>Listeriaceae</taxon>
        <taxon>Listeria</taxon>
    </lineage>
</organism>
<evidence type="ECO:0000313" key="1">
    <source>
        <dbReference type="EMBL" id="MBK1962943.1"/>
    </source>
</evidence>
<comment type="caution">
    <text evidence="1">The sequence shown here is derived from an EMBL/GenBank/DDBJ whole genome shotgun (WGS) entry which is preliminary data.</text>
</comment>
<dbReference type="Proteomes" id="UP000633035">
    <property type="component" value="Unassembled WGS sequence"/>
</dbReference>
<evidence type="ECO:0000313" key="2">
    <source>
        <dbReference type="Proteomes" id="UP000633035"/>
    </source>
</evidence>